<dbReference type="RefSeq" id="WP_083040202.1">
    <property type="nucleotide sequence ID" value="NZ_BLKY01000001.1"/>
</dbReference>
<comment type="caution">
    <text evidence="2">The sequence shown here is derived from an EMBL/GenBank/DDBJ whole genome shotgun (WGS) entry which is preliminary data.</text>
</comment>
<gene>
    <name evidence="2" type="ORF">MALGJ_35910</name>
</gene>
<dbReference type="AlphaFoldDB" id="A0A7I9YDY6"/>
<protein>
    <submittedName>
        <fullName evidence="2">Uncharacterized protein</fullName>
    </submittedName>
</protein>
<evidence type="ECO:0000313" key="3">
    <source>
        <dbReference type="Proteomes" id="UP000465305"/>
    </source>
</evidence>
<evidence type="ECO:0000256" key="1">
    <source>
        <dbReference type="SAM" id="MobiDB-lite"/>
    </source>
</evidence>
<evidence type="ECO:0000313" key="2">
    <source>
        <dbReference type="EMBL" id="GFG86915.1"/>
    </source>
</evidence>
<name>A0A7I9YDY6_MYCAL</name>
<reference evidence="2 3" key="1">
    <citation type="journal article" date="2019" name="Emerg. Microbes Infect.">
        <title>Comprehensive subspecies identification of 175 nontuberculous mycobacteria species based on 7547 genomic profiles.</title>
        <authorList>
            <person name="Matsumoto Y."/>
            <person name="Kinjo T."/>
            <person name="Motooka D."/>
            <person name="Nabeya D."/>
            <person name="Jung N."/>
            <person name="Uechi K."/>
            <person name="Horii T."/>
            <person name="Iida T."/>
            <person name="Fujita J."/>
            <person name="Nakamura S."/>
        </authorList>
    </citation>
    <scope>NUCLEOTIDE SEQUENCE [LARGE SCALE GENOMIC DNA]</scope>
    <source>
        <strain evidence="2 3">JCM 30723</strain>
    </source>
</reference>
<dbReference type="Proteomes" id="UP000465305">
    <property type="component" value="Unassembled WGS sequence"/>
</dbReference>
<feature type="region of interest" description="Disordered" evidence="1">
    <location>
        <begin position="164"/>
        <end position="185"/>
    </location>
</feature>
<sequence>MAAPDQHQTPIELIRVVLLGDHRTAERIEMLEDIAAQHDVDIAAVYSFEPGEAAGCHELAEIDALVSALGSAITIRLPIWMPYPCEDLGLEQHFRRLGLVLQRHGLNLLTGADLTPCPTGGGMSEIDFALRAEVWAVDNLDGAALAVAGAQTLGRAIEDALAAAAPRGNQDDSEAPAKEARRRPVWPNEEAVKVVATETGMEIEVSPLPTLPAPHAPWAQREPVLRRYAMWLTRNCGLTQAAAAQCLNPTGHRTPQGCLWRQATVSALLNGRYGRAPGSAPR</sequence>
<accession>A0A7I9YDY6</accession>
<proteinExistence type="predicted"/>
<dbReference type="EMBL" id="BLKY01000001">
    <property type="protein sequence ID" value="GFG86915.1"/>
    <property type="molecule type" value="Genomic_DNA"/>
</dbReference>
<organism evidence="2 3">
    <name type="scientific">Mycolicibacter algericus</name>
    <name type="common">Mycobacterium algericum</name>
    <dbReference type="NCBI Taxonomy" id="1288388"/>
    <lineage>
        <taxon>Bacteria</taxon>
        <taxon>Bacillati</taxon>
        <taxon>Actinomycetota</taxon>
        <taxon>Actinomycetes</taxon>
        <taxon>Mycobacteriales</taxon>
        <taxon>Mycobacteriaceae</taxon>
        <taxon>Mycolicibacter</taxon>
    </lineage>
</organism>